<name>A0A0G3WK39_9BACT</name>
<comment type="catalytic activity">
    <reaction evidence="5 6">
        <text>carbamoyl phosphate + L-ornithine = L-citrulline + phosphate + H(+)</text>
        <dbReference type="Rhea" id="RHEA:19513"/>
        <dbReference type="ChEBI" id="CHEBI:15378"/>
        <dbReference type="ChEBI" id="CHEBI:43474"/>
        <dbReference type="ChEBI" id="CHEBI:46911"/>
        <dbReference type="ChEBI" id="CHEBI:57743"/>
        <dbReference type="ChEBI" id="CHEBI:58228"/>
        <dbReference type="EC" id="2.1.3.3"/>
    </reaction>
</comment>
<evidence type="ECO:0000259" key="8">
    <source>
        <dbReference type="Pfam" id="PF02729"/>
    </source>
</evidence>
<dbReference type="NCBIfam" id="NF001986">
    <property type="entry name" value="PRK00779.1"/>
    <property type="match status" value="1"/>
</dbReference>
<feature type="binding site" evidence="6">
    <location>
        <position position="228"/>
    </location>
    <ligand>
        <name>L-ornithine</name>
        <dbReference type="ChEBI" id="CHEBI:46911"/>
    </ligand>
</feature>
<evidence type="ECO:0000313" key="10">
    <source>
        <dbReference type="Proteomes" id="UP000035337"/>
    </source>
</evidence>
<dbReference type="Pfam" id="PF00185">
    <property type="entry name" value="OTCace"/>
    <property type="match status" value="1"/>
</dbReference>
<feature type="domain" description="Aspartate/ornithine carbamoyltransferase Asp/Orn-binding" evidence="7">
    <location>
        <begin position="154"/>
        <end position="306"/>
    </location>
</feature>
<dbReference type="InterPro" id="IPR006132">
    <property type="entry name" value="Asp/Orn_carbamoyltranf_P-bd"/>
</dbReference>
<dbReference type="AlphaFoldDB" id="A0A0G3WK39"/>
<dbReference type="InterPro" id="IPR002292">
    <property type="entry name" value="Orn/put_carbamltrans"/>
</dbReference>
<evidence type="ECO:0000256" key="2">
    <source>
        <dbReference type="ARBA" id="ARBA00007805"/>
    </source>
</evidence>
<dbReference type="NCBIfam" id="TIGR00658">
    <property type="entry name" value="orni_carb_tr"/>
    <property type="match status" value="1"/>
</dbReference>
<dbReference type="GO" id="GO:0004585">
    <property type="term" value="F:ornithine carbamoyltransferase activity"/>
    <property type="evidence" value="ECO:0007669"/>
    <property type="project" value="UniProtKB-UniRule"/>
</dbReference>
<dbReference type="InterPro" id="IPR006131">
    <property type="entry name" value="Asp_carbamoyltransf_Asp/Orn-bd"/>
</dbReference>
<keyword evidence="10" id="KW-1185">Reference proteome</keyword>
<organism evidence="9 10">
    <name type="scientific">Endomicrobium proavitum</name>
    <dbReference type="NCBI Taxonomy" id="1408281"/>
    <lineage>
        <taxon>Bacteria</taxon>
        <taxon>Pseudomonadati</taxon>
        <taxon>Elusimicrobiota</taxon>
        <taxon>Endomicrobiia</taxon>
        <taxon>Endomicrobiales</taxon>
        <taxon>Endomicrobiaceae</taxon>
        <taxon>Endomicrobium</taxon>
    </lineage>
</organism>
<evidence type="ECO:0000256" key="6">
    <source>
        <dbReference type="HAMAP-Rule" id="MF_01109"/>
    </source>
</evidence>
<dbReference type="EMBL" id="CP009498">
    <property type="protein sequence ID" value="AKL98260.1"/>
    <property type="molecule type" value="Genomic_DNA"/>
</dbReference>
<dbReference type="PRINTS" id="PR00100">
    <property type="entry name" value="AOTCASE"/>
</dbReference>
<dbReference type="PROSITE" id="PS00097">
    <property type="entry name" value="CARBAMOYLTRANSFERASE"/>
    <property type="match status" value="1"/>
</dbReference>
<feature type="binding site" evidence="6">
    <location>
        <position position="77"/>
    </location>
    <ligand>
        <name>carbamoyl phosphate</name>
        <dbReference type="ChEBI" id="CHEBI:58228"/>
    </ligand>
</feature>
<dbReference type="PRINTS" id="PR00102">
    <property type="entry name" value="OTCASE"/>
</dbReference>
<feature type="binding site" evidence="6">
    <location>
        <begin position="128"/>
        <end position="131"/>
    </location>
    <ligand>
        <name>carbamoyl phosphate</name>
        <dbReference type="ChEBI" id="CHEBI:58228"/>
    </ligand>
</feature>
<dbReference type="EC" id="2.1.3.3" evidence="3 6"/>
<dbReference type="RefSeq" id="WP_052570814.1">
    <property type="nucleotide sequence ID" value="NZ_CP009498.1"/>
</dbReference>
<feature type="binding site" evidence="6">
    <location>
        <position position="296"/>
    </location>
    <ligand>
        <name>carbamoyl phosphate</name>
        <dbReference type="ChEBI" id="CHEBI:58228"/>
    </ligand>
</feature>
<dbReference type="GO" id="GO:0016597">
    <property type="term" value="F:amino acid binding"/>
    <property type="evidence" value="ECO:0007669"/>
    <property type="project" value="InterPro"/>
</dbReference>
<reference evidence="9 10" key="1">
    <citation type="submission" date="2014-09" db="EMBL/GenBank/DDBJ databases">
        <title>Complete genome sequence of Endomicrobium proavitum.</title>
        <authorList>
            <person name="Zheng H."/>
        </authorList>
    </citation>
    <scope>NUCLEOTIDE SEQUENCE [LARGE SCALE GENOMIC DNA]</scope>
    <source>
        <strain evidence="9 10">Rsa215</strain>
    </source>
</reference>
<dbReference type="Proteomes" id="UP000035337">
    <property type="component" value="Chromosome"/>
</dbReference>
<evidence type="ECO:0000259" key="7">
    <source>
        <dbReference type="Pfam" id="PF00185"/>
    </source>
</evidence>
<feature type="domain" description="Aspartate/ornithine carbamoyltransferase carbamoyl-P binding" evidence="8">
    <location>
        <begin position="4"/>
        <end position="141"/>
    </location>
</feature>
<dbReference type="GO" id="GO:0019240">
    <property type="term" value="P:citrulline biosynthetic process"/>
    <property type="evidence" value="ECO:0007669"/>
    <property type="project" value="TreeGrafter"/>
</dbReference>
<comment type="similarity">
    <text evidence="2 6">Belongs to the aspartate/ornithine carbamoyltransferase superfamily. OTCase family.</text>
</comment>
<evidence type="ECO:0000256" key="4">
    <source>
        <dbReference type="ARBA" id="ARBA00022679"/>
    </source>
</evidence>
<evidence type="ECO:0000313" key="9">
    <source>
        <dbReference type="EMBL" id="AKL98260.1"/>
    </source>
</evidence>
<comment type="subcellular location">
    <subcellularLocation>
        <location evidence="6">Cytoplasm</location>
    </subcellularLocation>
</comment>
<dbReference type="InterPro" id="IPR006130">
    <property type="entry name" value="Asp/Orn_carbamoylTrfase"/>
</dbReference>
<feature type="binding site" evidence="6">
    <location>
        <begin position="268"/>
        <end position="269"/>
    </location>
    <ligand>
        <name>carbamoyl phosphate</name>
        <dbReference type="ChEBI" id="CHEBI:58228"/>
    </ligand>
</feature>
<dbReference type="OrthoDB" id="9802587at2"/>
<dbReference type="KEGG" id="epo:Epro_0881"/>
<dbReference type="PANTHER" id="PTHR45753:SF3">
    <property type="entry name" value="ORNITHINE TRANSCARBAMYLASE, MITOCHONDRIAL"/>
    <property type="match status" value="1"/>
</dbReference>
<dbReference type="SUPFAM" id="SSF53671">
    <property type="entry name" value="Aspartate/ornithine carbamoyltransferase"/>
    <property type="match status" value="1"/>
</dbReference>
<comment type="pathway">
    <text evidence="1">Amino-acid biosynthesis; L-arginine biosynthesis; L-arginine from L-ornithine and carbamoyl phosphate: step 1/3.</text>
</comment>
<dbReference type="PANTHER" id="PTHR45753">
    <property type="entry name" value="ORNITHINE CARBAMOYLTRANSFERASE, MITOCHONDRIAL"/>
    <property type="match status" value="1"/>
</dbReference>
<dbReference type="FunFam" id="3.40.50.1370:FF:000008">
    <property type="entry name" value="Ornithine carbamoyltransferase"/>
    <property type="match status" value="1"/>
</dbReference>
<keyword evidence="4 6" id="KW-0808">Transferase</keyword>
<feature type="binding site" evidence="6">
    <location>
        <begin position="232"/>
        <end position="233"/>
    </location>
    <ligand>
        <name>L-ornithine</name>
        <dbReference type="ChEBI" id="CHEBI:46911"/>
    </ligand>
</feature>
<dbReference type="InterPro" id="IPR024904">
    <property type="entry name" value="OTCase_ArgI"/>
</dbReference>
<dbReference type="Gene3D" id="3.40.50.1370">
    <property type="entry name" value="Aspartate/ornithine carbamoyltransferase"/>
    <property type="match status" value="2"/>
</dbReference>
<dbReference type="HAMAP" id="MF_01109">
    <property type="entry name" value="OTCase"/>
    <property type="match status" value="1"/>
</dbReference>
<gene>
    <name evidence="9" type="primary">argF</name>
    <name evidence="9" type="ORF">Epro_0881</name>
</gene>
<dbReference type="GO" id="GO:0042450">
    <property type="term" value="P:L-arginine biosynthetic process via ornithine"/>
    <property type="evidence" value="ECO:0007669"/>
    <property type="project" value="UniProtKB-UniRule"/>
</dbReference>
<evidence type="ECO:0000256" key="5">
    <source>
        <dbReference type="ARBA" id="ARBA00048772"/>
    </source>
</evidence>
<dbReference type="STRING" id="1408281.Epro_0881"/>
<evidence type="ECO:0000256" key="1">
    <source>
        <dbReference type="ARBA" id="ARBA00004975"/>
    </source>
</evidence>
<dbReference type="PATRIC" id="fig|1408281.3.peg.902"/>
<keyword evidence="6" id="KW-0963">Cytoplasm</keyword>
<dbReference type="GO" id="GO:0005737">
    <property type="term" value="C:cytoplasm"/>
    <property type="evidence" value="ECO:0007669"/>
    <property type="project" value="UniProtKB-SubCell"/>
</dbReference>
<feature type="binding site" evidence="6">
    <location>
        <begin position="50"/>
        <end position="53"/>
    </location>
    <ligand>
        <name>carbamoyl phosphate</name>
        <dbReference type="ChEBI" id="CHEBI:58228"/>
    </ligand>
</feature>
<sequence length="309" mass="34136">MAKKDLLSIYDLTKKEIEALLAKAFELKSKRKHLTDLTGKTLGLIFEKPSTRTMVSFAAAMAQLGGTPILLNAQNLQRKRGESIHDTALVLSSYVSGLMIRAFKHSDVEEFAKYSSIPVINGLTDYEHPCQILADIMTVMELLLKTKTVEALKKLKIVFVGDSNNVANSLIAVSAVLGLDFTLICPKDYAPKKAILDKALKYTAQTGAEIKITSDINEAKNADVIYTDVWTSMGAESEAKKRKKAFAPYQVNSELLKKASSKCIVLHCLPALRGEEITAEIMDKYETSIFTQAQNRLYAQKAVLLSLLK</sequence>
<proteinExistence type="inferred from homology"/>
<dbReference type="Pfam" id="PF02729">
    <property type="entry name" value="OTCace_N"/>
    <property type="match status" value="1"/>
</dbReference>
<evidence type="ECO:0000256" key="3">
    <source>
        <dbReference type="ARBA" id="ARBA00013007"/>
    </source>
</evidence>
<protein>
    <recommendedName>
        <fullName evidence="3 6">Ornithine carbamoyltransferase</fullName>
        <shortName evidence="6">OTCase</shortName>
        <ecNumber evidence="3 6">2.1.3.3</ecNumber>
    </recommendedName>
</protein>
<accession>A0A0G3WK39</accession>
<feature type="binding site" evidence="6">
    <location>
        <position position="165"/>
    </location>
    <ligand>
        <name>L-ornithine</name>
        <dbReference type="ChEBI" id="CHEBI:46911"/>
    </ligand>
</feature>
<dbReference type="InterPro" id="IPR036901">
    <property type="entry name" value="Asp/Orn_carbamoylTrfase_sf"/>
</dbReference>
<feature type="binding site" evidence="6">
    <location>
        <position position="101"/>
    </location>
    <ligand>
        <name>carbamoyl phosphate</name>
        <dbReference type="ChEBI" id="CHEBI:58228"/>
    </ligand>
</feature>